<proteinExistence type="predicted"/>
<name>A0A220XVJ5_MYCIT</name>
<gene>
    <name evidence="1" type="ORF">MYCOZU2_02833</name>
</gene>
<dbReference type="Proteomes" id="UP000198286">
    <property type="component" value="Chromosome"/>
</dbReference>
<dbReference type="AlphaFoldDB" id="A0A220XVJ5"/>
<organism evidence="1 2">
    <name type="scientific">Mycobacterium intracellulare subsp. chimaera</name>
    <dbReference type="NCBI Taxonomy" id="222805"/>
    <lineage>
        <taxon>Bacteria</taxon>
        <taxon>Bacillati</taxon>
        <taxon>Actinomycetota</taxon>
        <taxon>Actinomycetes</taxon>
        <taxon>Mycobacteriales</taxon>
        <taxon>Mycobacteriaceae</taxon>
        <taxon>Mycobacterium</taxon>
        <taxon>Mycobacterium avium complex (MAC)</taxon>
    </lineage>
</organism>
<dbReference type="EMBL" id="CP015267">
    <property type="protein sequence ID" value="ASL15232.1"/>
    <property type="molecule type" value="Genomic_DNA"/>
</dbReference>
<protein>
    <submittedName>
        <fullName evidence="1">Uncharacterized protein</fullName>
    </submittedName>
</protein>
<sequence>MGRYRSRNRGAIVRSRIDGSGADRALRGADVTLLPRSRTSTLIGRERASQESLSGRLPYLLRCPQSPLLRSVAAVESAIQRITEVIISPHLVDKYHLYRPNLR</sequence>
<reference evidence="1 2" key="1">
    <citation type="journal article" date="2017" name="Lancet Infect. Dis.">
        <title>Global outbreak of severe Mycobacterium chimaera disease after cardiac surgery: a molecular epidemiological study.</title>
        <authorList>
            <person name="van Ingen J."/>
            <person name="Kohl T."/>
            <person name="Kranzer K."/>
            <person name="Hasse B."/>
            <person name="Keller P."/>
            <person name="Szafranska A."/>
            <person name="Hillemann D."/>
            <person name="Chand M."/>
            <person name="Schreiber P."/>
            <person name="Sommerstein R."/>
            <person name="Berger C."/>
            <person name="Genoni M."/>
            <person name="Ruegg C."/>
            <person name="Troillet N."/>
            <person name="Widmer A.F."/>
            <person name="Becker S.L."/>
            <person name="Herrmann M."/>
            <person name="Eckmanns T."/>
            <person name="Haller S."/>
            <person name="Hoeller C."/>
            <person name="Debast S.B."/>
            <person name="Wolfhagen M.J."/>
            <person name="Hopman J."/>
            <person name="Kluytmans J."/>
            <person name="Langelaar M."/>
            <person name="Notermans D.W."/>
            <person name="ten Oever J."/>
            <person name="van den Barselaar P."/>
            <person name="Vonk A.B.A."/>
            <person name="Vos M.C."/>
            <person name="Ahmed N."/>
            <person name="Brown T."/>
            <person name="Crook D."/>
            <person name="Lamagni T."/>
            <person name="Phin N."/>
            <person name="Smith E.G."/>
            <person name="Zambon M."/>
            <person name="Serr A."/>
            <person name="Goetting T."/>
            <person name="Ebner W."/>
            <person name="Thuermer A."/>
            <person name="Utpatel C."/>
            <person name="Sproer C."/>
            <person name="Bunk B."/>
            <person name="Nubel U."/>
            <person name="Bloemberg G."/>
            <person name="Bottger E."/>
            <person name="Niemann S."/>
            <person name="Wagner D."/>
            <person name="Sax H."/>
        </authorList>
    </citation>
    <scope>NUCLEOTIDE SEQUENCE [LARGE SCALE GENOMIC DNA]</scope>
    <source>
        <strain evidence="1 2">ZUERICH-2</strain>
    </source>
</reference>
<evidence type="ECO:0000313" key="2">
    <source>
        <dbReference type="Proteomes" id="UP000198286"/>
    </source>
</evidence>
<accession>A0A220XVJ5</accession>
<evidence type="ECO:0000313" key="1">
    <source>
        <dbReference type="EMBL" id="ASL15232.1"/>
    </source>
</evidence>